<dbReference type="OrthoDB" id="2789670at2759"/>
<keyword evidence="12" id="KW-0732">Signal</keyword>
<protein>
    <submittedName>
        <fullName evidence="13">Cytochrome P450</fullName>
    </submittedName>
</protein>
<evidence type="ECO:0000313" key="13">
    <source>
        <dbReference type="EMBL" id="TFK49132.1"/>
    </source>
</evidence>
<dbReference type="PROSITE" id="PS00086">
    <property type="entry name" value="CYTOCHROME_P450"/>
    <property type="match status" value="1"/>
</dbReference>
<keyword evidence="11" id="KW-0812">Transmembrane</keyword>
<keyword evidence="14" id="KW-1185">Reference proteome</keyword>
<keyword evidence="11" id="KW-0472">Membrane</keyword>
<feature type="binding site" description="axial binding residue" evidence="9">
    <location>
        <position position="437"/>
    </location>
    <ligand>
        <name>heme</name>
        <dbReference type="ChEBI" id="CHEBI:30413"/>
    </ligand>
    <ligandPart>
        <name>Fe</name>
        <dbReference type="ChEBI" id="CHEBI:18248"/>
    </ligandPart>
</feature>
<evidence type="ECO:0000256" key="12">
    <source>
        <dbReference type="SAM" id="SignalP"/>
    </source>
</evidence>
<sequence>MLTWKATDILVVFLIVLSGAVAARYRWSSRRNRGRPYPPGPPAYPVVGNIVKIPPKGPWLKFAEYKKRYGDLVYFQGLGNSILVLNSAKVINDLLDKRADVYSHRPELVVAGELMRLDQGVGSLPYGREWRTQRKLCAVALSATAVKQYYGVQEDAAALLAKALVTSPESFTGHVRLAAARIVLTVTYGIPVKSFDDELVKLAEDTMDVVTEALVPGTFLVDFLPFLKILPSWMPFHQYGRRGKALLDELMNSPFERVKRNMDLGEAPPSLTQHLLGTKFEGMSNIEHSMKWATGTMYGAGGETTYAVVMIFILAMALYPEKQWKAQEEIDALLGGNRLPIVADRDHLPYVSALIKETMRWYPVVPLSLPRMTAEDDVYEGYFVPKGTIVMPNVWSVAFENNAKYPPEQFIPERFLDEQVSTPDPASWLFGFGRRICPGIFLAENSVFVLIATILTAFDISPPPDGELKPEFILNLISYPKPYDCQILPRSDAAVRLVEARALQCNL</sequence>
<dbReference type="Gene3D" id="1.10.630.10">
    <property type="entry name" value="Cytochrome P450"/>
    <property type="match status" value="1"/>
</dbReference>
<dbReference type="Proteomes" id="UP000305948">
    <property type="component" value="Unassembled WGS sequence"/>
</dbReference>
<evidence type="ECO:0000256" key="3">
    <source>
        <dbReference type="ARBA" id="ARBA00010617"/>
    </source>
</evidence>
<dbReference type="STRING" id="5364.A0A5C3MW98"/>
<dbReference type="InterPro" id="IPR001128">
    <property type="entry name" value="Cyt_P450"/>
</dbReference>
<dbReference type="EMBL" id="ML213517">
    <property type="protein sequence ID" value="TFK49132.1"/>
    <property type="molecule type" value="Genomic_DNA"/>
</dbReference>
<dbReference type="SUPFAM" id="SSF48264">
    <property type="entry name" value="Cytochrome P450"/>
    <property type="match status" value="1"/>
</dbReference>
<keyword evidence="7 9" id="KW-0408">Iron</keyword>
<dbReference type="GO" id="GO:0016705">
    <property type="term" value="F:oxidoreductase activity, acting on paired donors, with incorporation or reduction of molecular oxygen"/>
    <property type="evidence" value="ECO:0007669"/>
    <property type="project" value="InterPro"/>
</dbReference>
<evidence type="ECO:0000256" key="1">
    <source>
        <dbReference type="ARBA" id="ARBA00001971"/>
    </source>
</evidence>
<comment type="similarity">
    <text evidence="3 10">Belongs to the cytochrome P450 family.</text>
</comment>
<comment type="cofactor">
    <cofactor evidence="1 9">
        <name>heme</name>
        <dbReference type="ChEBI" id="CHEBI:30413"/>
    </cofactor>
</comment>
<name>A0A5C3MW98_9AGAM</name>
<evidence type="ECO:0000313" key="14">
    <source>
        <dbReference type="Proteomes" id="UP000305948"/>
    </source>
</evidence>
<dbReference type="InterPro" id="IPR002401">
    <property type="entry name" value="Cyt_P450_E_grp-I"/>
</dbReference>
<evidence type="ECO:0000256" key="4">
    <source>
        <dbReference type="ARBA" id="ARBA00022617"/>
    </source>
</evidence>
<keyword evidence="6 10" id="KW-0560">Oxidoreductase</keyword>
<dbReference type="CDD" id="cd11065">
    <property type="entry name" value="CYP64-like"/>
    <property type="match status" value="1"/>
</dbReference>
<feature type="signal peptide" evidence="12">
    <location>
        <begin position="1"/>
        <end position="22"/>
    </location>
</feature>
<comment type="pathway">
    <text evidence="2">Secondary metabolite biosynthesis.</text>
</comment>
<evidence type="ECO:0000256" key="9">
    <source>
        <dbReference type="PIRSR" id="PIRSR602401-1"/>
    </source>
</evidence>
<dbReference type="Pfam" id="PF00067">
    <property type="entry name" value="p450"/>
    <property type="match status" value="1"/>
</dbReference>
<organism evidence="13 14">
    <name type="scientific">Heliocybe sulcata</name>
    <dbReference type="NCBI Taxonomy" id="5364"/>
    <lineage>
        <taxon>Eukaryota</taxon>
        <taxon>Fungi</taxon>
        <taxon>Dikarya</taxon>
        <taxon>Basidiomycota</taxon>
        <taxon>Agaricomycotina</taxon>
        <taxon>Agaricomycetes</taxon>
        <taxon>Gloeophyllales</taxon>
        <taxon>Gloeophyllaceae</taxon>
        <taxon>Heliocybe</taxon>
    </lineage>
</organism>
<keyword evidence="11" id="KW-1133">Transmembrane helix</keyword>
<feature type="transmembrane region" description="Helical" evidence="11">
    <location>
        <begin position="297"/>
        <end position="319"/>
    </location>
</feature>
<dbReference type="GO" id="GO:0020037">
    <property type="term" value="F:heme binding"/>
    <property type="evidence" value="ECO:0007669"/>
    <property type="project" value="InterPro"/>
</dbReference>
<evidence type="ECO:0000256" key="7">
    <source>
        <dbReference type="ARBA" id="ARBA00023004"/>
    </source>
</evidence>
<keyword evidence="8 10" id="KW-0503">Monooxygenase</keyword>
<evidence type="ECO:0000256" key="2">
    <source>
        <dbReference type="ARBA" id="ARBA00005179"/>
    </source>
</evidence>
<evidence type="ECO:0000256" key="6">
    <source>
        <dbReference type="ARBA" id="ARBA00023002"/>
    </source>
</evidence>
<evidence type="ECO:0000256" key="11">
    <source>
        <dbReference type="SAM" id="Phobius"/>
    </source>
</evidence>
<dbReference type="GO" id="GO:0005506">
    <property type="term" value="F:iron ion binding"/>
    <property type="evidence" value="ECO:0007669"/>
    <property type="project" value="InterPro"/>
</dbReference>
<reference evidence="13 14" key="1">
    <citation type="journal article" date="2019" name="Nat. Ecol. Evol.">
        <title>Megaphylogeny resolves global patterns of mushroom evolution.</title>
        <authorList>
            <person name="Varga T."/>
            <person name="Krizsan K."/>
            <person name="Foldi C."/>
            <person name="Dima B."/>
            <person name="Sanchez-Garcia M."/>
            <person name="Sanchez-Ramirez S."/>
            <person name="Szollosi G.J."/>
            <person name="Szarkandi J.G."/>
            <person name="Papp V."/>
            <person name="Albert L."/>
            <person name="Andreopoulos W."/>
            <person name="Angelini C."/>
            <person name="Antonin V."/>
            <person name="Barry K.W."/>
            <person name="Bougher N.L."/>
            <person name="Buchanan P."/>
            <person name="Buyck B."/>
            <person name="Bense V."/>
            <person name="Catcheside P."/>
            <person name="Chovatia M."/>
            <person name="Cooper J."/>
            <person name="Damon W."/>
            <person name="Desjardin D."/>
            <person name="Finy P."/>
            <person name="Geml J."/>
            <person name="Haridas S."/>
            <person name="Hughes K."/>
            <person name="Justo A."/>
            <person name="Karasinski D."/>
            <person name="Kautmanova I."/>
            <person name="Kiss B."/>
            <person name="Kocsube S."/>
            <person name="Kotiranta H."/>
            <person name="LaButti K.M."/>
            <person name="Lechner B.E."/>
            <person name="Liimatainen K."/>
            <person name="Lipzen A."/>
            <person name="Lukacs Z."/>
            <person name="Mihaltcheva S."/>
            <person name="Morgado L.N."/>
            <person name="Niskanen T."/>
            <person name="Noordeloos M.E."/>
            <person name="Ohm R.A."/>
            <person name="Ortiz-Santana B."/>
            <person name="Ovrebo C."/>
            <person name="Racz N."/>
            <person name="Riley R."/>
            <person name="Savchenko A."/>
            <person name="Shiryaev A."/>
            <person name="Soop K."/>
            <person name="Spirin V."/>
            <person name="Szebenyi C."/>
            <person name="Tomsovsky M."/>
            <person name="Tulloss R.E."/>
            <person name="Uehling J."/>
            <person name="Grigoriev I.V."/>
            <person name="Vagvolgyi C."/>
            <person name="Papp T."/>
            <person name="Martin F.M."/>
            <person name="Miettinen O."/>
            <person name="Hibbett D.S."/>
            <person name="Nagy L.G."/>
        </authorList>
    </citation>
    <scope>NUCLEOTIDE SEQUENCE [LARGE SCALE GENOMIC DNA]</scope>
    <source>
        <strain evidence="13 14">OMC1185</strain>
    </source>
</reference>
<evidence type="ECO:0000256" key="10">
    <source>
        <dbReference type="RuleBase" id="RU000461"/>
    </source>
</evidence>
<dbReference type="InterPro" id="IPR036396">
    <property type="entry name" value="Cyt_P450_sf"/>
</dbReference>
<accession>A0A5C3MW98</accession>
<dbReference type="PANTHER" id="PTHR46300:SF7">
    <property type="entry name" value="P450, PUTATIVE (EUROFUNG)-RELATED"/>
    <property type="match status" value="1"/>
</dbReference>
<gene>
    <name evidence="13" type="ORF">OE88DRAFT_1633840</name>
</gene>
<dbReference type="GO" id="GO:0004497">
    <property type="term" value="F:monooxygenase activity"/>
    <property type="evidence" value="ECO:0007669"/>
    <property type="project" value="UniProtKB-KW"/>
</dbReference>
<dbReference type="InterPro" id="IPR017972">
    <property type="entry name" value="Cyt_P450_CS"/>
</dbReference>
<evidence type="ECO:0000256" key="8">
    <source>
        <dbReference type="ARBA" id="ARBA00023033"/>
    </source>
</evidence>
<dbReference type="PRINTS" id="PR00385">
    <property type="entry name" value="P450"/>
</dbReference>
<keyword evidence="4 9" id="KW-0349">Heme</keyword>
<dbReference type="InterPro" id="IPR050364">
    <property type="entry name" value="Cytochrome_P450_fung"/>
</dbReference>
<dbReference type="PRINTS" id="PR00463">
    <property type="entry name" value="EP450I"/>
</dbReference>
<proteinExistence type="inferred from homology"/>
<evidence type="ECO:0000256" key="5">
    <source>
        <dbReference type="ARBA" id="ARBA00022723"/>
    </source>
</evidence>
<dbReference type="AlphaFoldDB" id="A0A5C3MW98"/>
<feature type="chain" id="PRO_5022936326" evidence="12">
    <location>
        <begin position="23"/>
        <end position="507"/>
    </location>
</feature>
<keyword evidence="5 9" id="KW-0479">Metal-binding</keyword>
<dbReference type="PANTHER" id="PTHR46300">
    <property type="entry name" value="P450, PUTATIVE (EUROFUNG)-RELATED-RELATED"/>
    <property type="match status" value="1"/>
</dbReference>